<keyword evidence="2" id="KW-1185">Reference proteome</keyword>
<evidence type="ECO:0000313" key="1">
    <source>
        <dbReference type="EMBL" id="CAG8751772.1"/>
    </source>
</evidence>
<dbReference type="EMBL" id="CAJVPS010041143">
    <property type="protein sequence ID" value="CAG8751772.1"/>
    <property type="molecule type" value="Genomic_DNA"/>
</dbReference>
<dbReference type="Proteomes" id="UP000789508">
    <property type="component" value="Unassembled WGS sequence"/>
</dbReference>
<organism evidence="1 2">
    <name type="scientific">Ambispora leptoticha</name>
    <dbReference type="NCBI Taxonomy" id="144679"/>
    <lineage>
        <taxon>Eukaryota</taxon>
        <taxon>Fungi</taxon>
        <taxon>Fungi incertae sedis</taxon>
        <taxon>Mucoromycota</taxon>
        <taxon>Glomeromycotina</taxon>
        <taxon>Glomeromycetes</taxon>
        <taxon>Archaeosporales</taxon>
        <taxon>Ambisporaceae</taxon>
        <taxon>Ambispora</taxon>
    </lineage>
</organism>
<feature type="non-terminal residue" evidence="1">
    <location>
        <position position="199"/>
    </location>
</feature>
<proteinExistence type="predicted"/>
<dbReference type="AlphaFoldDB" id="A0A9N9IUC7"/>
<sequence length="199" mass="23566">VTVDLDVLVRSDFLLYLKKETEERNATIINLIVGENVGYRCFRAFLAIYVIFSQLYRIPFKSSIEGLGDWPTHVAHIKRGTIVAFHDFYNNFPELDKMIVKSLELRTTNEEDTQSSLSKSAVNKTSHTRRNMDSPLLKLVEQWLRQDFIELRQLKLEEKKKNLTQQDKVLLGEDLPRTRWHELSDNMKTYGDKYYNYWK</sequence>
<gene>
    <name evidence="1" type="ORF">ALEPTO_LOCUS13330</name>
</gene>
<accession>A0A9N9IUC7</accession>
<reference evidence="1" key="1">
    <citation type="submission" date="2021-06" db="EMBL/GenBank/DDBJ databases">
        <authorList>
            <person name="Kallberg Y."/>
            <person name="Tangrot J."/>
            <person name="Rosling A."/>
        </authorList>
    </citation>
    <scope>NUCLEOTIDE SEQUENCE</scope>
    <source>
        <strain evidence="1">FL130A</strain>
    </source>
</reference>
<name>A0A9N9IUC7_9GLOM</name>
<dbReference type="OrthoDB" id="6512918at2759"/>
<evidence type="ECO:0000313" key="2">
    <source>
        <dbReference type="Proteomes" id="UP000789508"/>
    </source>
</evidence>
<protein>
    <submittedName>
        <fullName evidence="1">12380_t:CDS:1</fullName>
    </submittedName>
</protein>
<comment type="caution">
    <text evidence="1">The sequence shown here is derived from an EMBL/GenBank/DDBJ whole genome shotgun (WGS) entry which is preliminary data.</text>
</comment>